<dbReference type="RefSeq" id="WP_259098770.1">
    <property type="nucleotide sequence ID" value="NZ_CP130454.1"/>
</dbReference>
<dbReference type="PIRSF" id="PIRSF004869">
    <property type="entry name" value="PflX_prd"/>
    <property type="match status" value="1"/>
</dbReference>
<gene>
    <name evidence="8" type="ORF">M2350_002679</name>
</gene>
<keyword evidence="2" id="KW-0004">4Fe-4S</keyword>
<keyword evidence="8" id="KW-0670">Pyruvate</keyword>
<keyword evidence="5" id="KW-0408">Iron</keyword>
<dbReference type="NCBIfam" id="TIGR04337">
    <property type="entry name" value="AmmeMemoSam_rS"/>
    <property type="match status" value="1"/>
</dbReference>
<dbReference type="PANTHER" id="PTHR30352">
    <property type="entry name" value="PYRUVATE FORMATE-LYASE-ACTIVATING ENZYME"/>
    <property type="match status" value="1"/>
</dbReference>
<dbReference type="SFLD" id="SFLDG01101">
    <property type="entry name" value="Uncharacterised_Radical_SAM_Su"/>
    <property type="match status" value="1"/>
</dbReference>
<dbReference type="EC" id="1.97.1.4" evidence="8"/>
<comment type="cofactor">
    <cofactor evidence="1">
        <name>[4Fe-4S] cluster</name>
        <dbReference type="ChEBI" id="CHEBI:49883"/>
    </cofactor>
</comment>
<name>A0ABT2EQW2_9BACT</name>
<evidence type="ECO:0000256" key="4">
    <source>
        <dbReference type="ARBA" id="ARBA00022723"/>
    </source>
</evidence>
<dbReference type="GO" id="GO:0016829">
    <property type="term" value="F:lyase activity"/>
    <property type="evidence" value="ECO:0007669"/>
    <property type="project" value="UniProtKB-KW"/>
</dbReference>
<dbReference type="InterPro" id="IPR013785">
    <property type="entry name" value="Aldolase_TIM"/>
</dbReference>
<dbReference type="InterPro" id="IPR016431">
    <property type="entry name" value="Pyrv-formate_lyase-activ_prd"/>
</dbReference>
<feature type="domain" description="Radical SAM core" evidence="7">
    <location>
        <begin position="23"/>
        <end position="245"/>
    </location>
</feature>
<dbReference type="SUPFAM" id="SSF102114">
    <property type="entry name" value="Radical SAM enzymes"/>
    <property type="match status" value="1"/>
</dbReference>
<dbReference type="Pfam" id="PF04055">
    <property type="entry name" value="Radical_SAM"/>
    <property type="match status" value="1"/>
</dbReference>
<dbReference type="PROSITE" id="PS51918">
    <property type="entry name" value="RADICAL_SAM"/>
    <property type="match status" value="1"/>
</dbReference>
<dbReference type="SFLD" id="SFLDS00029">
    <property type="entry name" value="Radical_SAM"/>
    <property type="match status" value="1"/>
</dbReference>
<keyword evidence="8" id="KW-0560">Oxidoreductase</keyword>
<evidence type="ECO:0000256" key="6">
    <source>
        <dbReference type="ARBA" id="ARBA00023014"/>
    </source>
</evidence>
<sequence>MTMAYGNPCIISLDPIEKLPLHHFLPGSQTLSIATAGCNLRCLYCQNWQQSQVRPDQLRNYNLPPAEAVKKAKEHGIRVIAYTYTEPVVFWEYAMDISERAKSEGLKNVVATALFMNREPIREWCKVTDAFAVALKGFDDEFYRKVVGAPLKPILDAIVTVKSEGVWLELVTLIVPTLNDNMKQIREMCLWVRRNLGAQVPLHFGRFVPEYKLRNLPRTPIQTLEQCRDIALDVGLQFVYLFNVAPHDANHTYCPKCKTAVIRRLGFKLTSNDLQRGICPKCKTRIPGIWQL</sequence>
<evidence type="ECO:0000256" key="1">
    <source>
        <dbReference type="ARBA" id="ARBA00001966"/>
    </source>
</evidence>
<dbReference type="InterPro" id="IPR058240">
    <property type="entry name" value="rSAM_sf"/>
</dbReference>
<evidence type="ECO:0000256" key="3">
    <source>
        <dbReference type="ARBA" id="ARBA00022691"/>
    </source>
</evidence>
<dbReference type="CDD" id="cd01335">
    <property type="entry name" value="Radical_SAM"/>
    <property type="match status" value="1"/>
</dbReference>
<reference evidence="8 9" key="1">
    <citation type="submission" date="2022-08" db="EMBL/GenBank/DDBJ databases">
        <title>Bacterial and archaeal communities from various locations to study Microbial Dark Matter (Phase II).</title>
        <authorList>
            <person name="Stepanauskas R."/>
        </authorList>
    </citation>
    <scope>NUCLEOTIDE SEQUENCE [LARGE SCALE GENOMIC DNA]</scope>
    <source>
        <strain evidence="8 9">PD1</strain>
    </source>
</reference>
<dbReference type="EMBL" id="JANUCP010000005">
    <property type="protein sequence ID" value="MCS3920250.1"/>
    <property type="molecule type" value="Genomic_DNA"/>
</dbReference>
<dbReference type="PANTHER" id="PTHR30352:SF5">
    <property type="entry name" value="PYRUVATE FORMATE-LYASE 1-ACTIVATING ENZYME"/>
    <property type="match status" value="1"/>
</dbReference>
<protein>
    <submittedName>
        <fullName evidence="8">Pyruvate formate lyase activating enzyme</fullName>
        <ecNumber evidence="8">1.97.1.4</ecNumber>
    </submittedName>
</protein>
<keyword evidence="8" id="KW-0456">Lyase</keyword>
<dbReference type="InterPro" id="IPR027596">
    <property type="entry name" value="AmmeMemoSam_rS"/>
</dbReference>
<dbReference type="InterPro" id="IPR007197">
    <property type="entry name" value="rSAM"/>
</dbReference>
<comment type="caution">
    <text evidence="8">The sequence shown here is derived from an EMBL/GenBank/DDBJ whole genome shotgun (WGS) entry which is preliminary data.</text>
</comment>
<dbReference type="Gene3D" id="3.20.20.70">
    <property type="entry name" value="Aldolase class I"/>
    <property type="match status" value="1"/>
</dbReference>
<evidence type="ECO:0000256" key="2">
    <source>
        <dbReference type="ARBA" id="ARBA00022485"/>
    </source>
</evidence>
<evidence type="ECO:0000313" key="9">
    <source>
        <dbReference type="Proteomes" id="UP001204798"/>
    </source>
</evidence>
<dbReference type="GO" id="GO:0043365">
    <property type="term" value="F:[formate-C-acetyltransferase]-activating enzyme activity"/>
    <property type="evidence" value="ECO:0007669"/>
    <property type="project" value="UniProtKB-EC"/>
</dbReference>
<dbReference type="Proteomes" id="UP001204798">
    <property type="component" value="Unassembled WGS sequence"/>
</dbReference>
<evidence type="ECO:0000256" key="5">
    <source>
        <dbReference type="ARBA" id="ARBA00023004"/>
    </source>
</evidence>
<keyword evidence="9" id="KW-1185">Reference proteome</keyword>
<evidence type="ECO:0000259" key="7">
    <source>
        <dbReference type="PROSITE" id="PS51918"/>
    </source>
</evidence>
<dbReference type="InterPro" id="IPR034457">
    <property type="entry name" value="Organic_radical-activating"/>
</dbReference>
<keyword evidence="6" id="KW-0411">Iron-sulfur</keyword>
<keyword evidence="3" id="KW-0949">S-adenosyl-L-methionine</keyword>
<evidence type="ECO:0000313" key="8">
    <source>
        <dbReference type="EMBL" id="MCS3920250.1"/>
    </source>
</evidence>
<proteinExistence type="predicted"/>
<accession>A0ABT2EQW2</accession>
<organism evidence="8 9">
    <name type="scientific">Candidatus Fervidibacter sacchari</name>
    <dbReference type="NCBI Taxonomy" id="1448929"/>
    <lineage>
        <taxon>Bacteria</taxon>
        <taxon>Candidatus Fervidibacterota</taxon>
        <taxon>Candidatus Fervidibacter</taxon>
    </lineage>
</organism>
<keyword evidence="4" id="KW-0479">Metal-binding</keyword>